<gene>
    <name evidence="2" type="ORF">A3F00_05025</name>
</gene>
<evidence type="ECO:0000256" key="1">
    <source>
        <dbReference type="SAM" id="Phobius"/>
    </source>
</evidence>
<name>A0A1F5KAA2_9BACT</name>
<organism evidence="2 3">
    <name type="scientific">Candidatus Daviesbacteria bacterium RIFCSPHIGHO2_12_FULL_37_11</name>
    <dbReference type="NCBI Taxonomy" id="1797777"/>
    <lineage>
        <taxon>Bacteria</taxon>
        <taxon>Candidatus Daviesiibacteriota</taxon>
    </lineage>
</organism>
<accession>A0A1F5KAA2</accession>
<dbReference type="Proteomes" id="UP000176527">
    <property type="component" value="Unassembled WGS sequence"/>
</dbReference>
<keyword evidence="1" id="KW-1133">Transmembrane helix</keyword>
<dbReference type="AlphaFoldDB" id="A0A1F5KAA2"/>
<evidence type="ECO:0008006" key="4">
    <source>
        <dbReference type="Google" id="ProtNLM"/>
    </source>
</evidence>
<protein>
    <recommendedName>
        <fullName evidence="4">Type 4 fimbrial biogenesis protein PilX N-terminal domain-containing protein</fullName>
    </recommendedName>
</protein>
<sequence>MKEKGQIILILLLVMTVALGVGLTIVQRSLTDISTSTKVEQSSRAFSAAEAGIEKALQGDISSVNFPDAGSSASINPPVFLPELNQALEYPPVGKEEIAHFWLADPGSAANPPAAYYTQNSIDIYWGTPNLSVSDQAAIEVNVVHYGMSGYLTKKYFFDPDDLRNDQNGFTQITCPNYTISTSFGPNRSFSCKATLDLSGIGTLMVARVRLLYTGVSQSVALQPLGGCGSSCSLPRQAKVYTSIGTSGETQRTIQLFTLDKVVPFYFDYAIFSAGPIEK</sequence>
<keyword evidence="1" id="KW-0472">Membrane</keyword>
<keyword evidence="1" id="KW-0812">Transmembrane</keyword>
<evidence type="ECO:0000313" key="2">
    <source>
        <dbReference type="EMBL" id="OGE37521.1"/>
    </source>
</evidence>
<proteinExistence type="predicted"/>
<evidence type="ECO:0000313" key="3">
    <source>
        <dbReference type="Proteomes" id="UP000176527"/>
    </source>
</evidence>
<dbReference type="EMBL" id="MFDE01000040">
    <property type="protein sequence ID" value="OGE37521.1"/>
    <property type="molecule type" value="Genomic_DNA"/>
</dbReference>
<feature type="transmembrane region" description="Helical" evidence="1">
    <location>
        <begin position="7"/>
        <end position="26"/>
    </location>
</feature>
<reference evidence="2 3" key="1">
    <citation type="journal article" date="2016" name="Nat. Commun.">
        <title>Thousands of microbial genomes shed light on interconnected biogeochemical processes in an aquifer system.</title>
        <authorList>
            <person name="Anantharaman K."/>
            <person name="Brown C.T."/>
            <person name="Hug L.A."/>
            <person name="Sharon I."/>
            <person name="Castelle C.J."/>
            <person name="Probst A.J."/>
            <person name="Thomas B.C."/>
            <person name="Singh A."/>
            <person name="Wilkins M.J."/>
            <person name="Karaoz U."/>
            <person name="Brodie E.L."/>
            <person name="Williams K.H."/>
            <person name="Hubbard S.S."/>
            <person name="Banfield J.F."/>
        </authorList>
    </citation>
    <scope>NUCLEOTIDE SEQUENCE [LARGE SCALE GENOMIC DNA]</scope>
</reference>
<comment type="caution">
    <text evidence="2">The sequence shown here is derived from an EMBL/GenBank/DDBJ whole genome shotgun (WGS) entry which is preliminary data.</text>
</comment>